<gene>
    <name evidence="1" type="ORF">EUX98_g7092</name>
</gene>
<organism evidence="1 2">
    <name type="scientific">Antrodiella citrinella</name>
    <dbReference type="NCBI Taxonomy" id="2447956"/>
    <lineage>
        <taxon>Eukaryota</taxon>
        <taxon>Fungi</taxon>
        <taxon>Dikarya</taxon>
        <taxon>Basidiomycota</taxon>
        <taxon>Agaricomycotina</taxon>
        <taxon>Agaricomycetes</taxon>
        <taxon>Polyporales</taxon>
        <taxon>Steccherinaceae</taxon>
        <taxon>Antrodiella</taxon>
    </lineage>
</organism>
<evidence type="ECO:0000313" key="1">
    <source>
        <dbReference type="EMBL" id="THH27093.1"/>
    </source>
</evidence>
<dbReference type="EMBL" id="SGPM01000281">
    <property type="protein sequence ID" value="THH27093.1"/>
    <property type="molecule type" value="Genomic_DNA"/>
</dbReference>
<feature type="non-terminal residue" evidence="1">
    <location>
        <position position="1"/>
    </location>
</feature>
<keyword evidence="2" id="KW-1185">Reference proteome</keyword>
<dbReference type="Proteomes" id="UP000308730">
    <property type="component" value="Unassembled WGS sequence"/>
</dbReference>
<name>A0A4V3XHX8_9APHY</name>
<protein>
    <submittedName>
        <fullName evidence="1">Uncharacterized protein</fullName>
    </submittedName>
</protein>
<sequence>PRVSGYHQCKMVLDEQILFNRDQSLLGMALWVGLSDEELRVEWKKQVEAQTKSLDRQDKNAGKKAVEVVLELGRSISHVDDNLAELDMKMATTNGIEALTEYNTQRYALWTTRKRLSECRVAAMNKLAVNEQNLEKHIGAAMAKHQGTISTYARKYNVMCKEMQSLITKGQAPKNVIAPLEIKLEGLFKMDIDHSIWHDLGFNEADMELELCKARILDILIKWGPQLRTIETAYDMLEVWGPAWEAEFDRRRALYTNSVTGKGKGKGKAVEVKGDNVEEGQREMTAEMFDDAAADNEDAYEGEEHDAEVIEIIEVGGELDGYMEKKDSLMIPSIPIESWLYPERGEVQPKRVRAS</sequence>
<comment type="caution">
    <text evidence="1">The sequence shown here is derived from an EMBL/GenBank/DDBJ whole genome shotgun (WGS) entry which is preliminary data.</text>
</comment>
<reference evidence="1 2" key="1">
    <citation type="submission" date="2019-02" db="EMBL/GenBank/DDBJ databases">
        <title>Genome sequencing of the rare red list fungi Antrodiella citrinella (Flaviporus citrinellus).</title>
        <authorList>
            <person name="Buettner E."/>
            <person name="Kellner H."/>
        </authorList>
    </citation>
    <scope>NUCLEOTIDE SEQUENCE [LARGE SCALE GENOMIC DNA]</scope>
    <source>
        <strain evidence="1 2">DSM 108506</strain>
    </source>
</reference>
<accession>A0A4V3XHX8</accession>
<dbReference type="AlphaFoldDB" id="A0A4V3XHX8"/>
<proteinExistence type="predicted"/>
<dbReference type="OrthoDB" id="3259165at2759"/>
<evidence type="ECO:0000313" key="2">
    <source>
        <dbReference type="Proteomes" id="UP000308730"/>
    </source>
</evidence>